<evidence type="ECO:0000256" key="12">
    <source>
        <dbReference type="SAM" id="MobiDB-lite"/>
    </source>
</evidence>
<dbReference type="CDD" id="cd18787">
    <property type="entry name" value="SF2_C_DEAD"/>
    <property type="match status" value="1"/>
</dbReference>
<evidence type="ECO:0000256" key="10">
    <source>
        <dbReference type="ARBA" id="ARBA00047984"/>
    </source>
</evidence>
<dbReference type="CDD" id="cd17957">
    <property type="entry name" value="DEADc_DDX52"/>
    <property type="match status" value="1"/>
</dbReference>
<dbReference type="AlphaFoldDB" id="A0A4U7L0M4"/>
<dbReference type="OrthoDB" id="360161at2759"/>
<evidence type="ECO:0000256" key="2">
    <source>
        <dbReference type="ARBA" id="ARBA00012552"/>
    </source>
</evidence>
<gene>
    <name evidence="15" type="ORF">EX895_000215</name>
</gene>
<comment type="catalytic activity">
    <reaction evidence="10">
        <text>ATP + H2O = ADP + phosphate + H(+)</text>
        <dbReference type="Rhea" id="RHEA:13065"/>
        <dbReference type="ChEBI" id="CHEBI:15377"/>
        <dbReference type="ChEBI" id="CHEBI:15378"/>
        <dbReference type="ChEBI" id="CHEBI:30616"/>
        <dbReference type="ChEBI" id="CHEBI:43474"/>
        <dbReference type="ChEBI" id="CHEBI:456216"/>
        <dbReference type="EC" id="3.6.4.13"/>
    </reaction>
</comment>
<sequence length="622" mass="68729">MDIFRTLAGGGARFDKKRFQNDLKIFGGAAADEPAGSTSSTTSSSKASAGKRKRKGTESIASANNEASTSNGAKVIVPDGLDFFGSAAKTKSTTSAVERQERLSKKDGKRKANTGSSDSEDDVDEHDEGSDSEEERTDEAPVTKATLSTFLKANKIKLKGTDVPLPMASWSELETRFNVQPWLRTNLEKWGWGVPTAIQKGAMPVLLANRDLLAGAPTGSGKTLAFLLPLIHHLRAPSKKEHFRAVIVSPTRELAQQIYDQLRRLSEGRNFRICVLTKTSDASAIANASSADPSKRKKFDVLITTPLRLVHAVEKEEVDLSNVRHLVLDEADRLLEDGFLQQTDSILAACSHPHLRKALFSATLPAGVEEMARTFMVDEYRVIVGTKDSATETIQQELQFVGSEDGKLHALRSLIQEGGLKPPVLLFVQSIDRAKDLFHELVYDGLHVDVIHSDRPKLQREGVISAFKRGDVWVLICTELMARGIDFKGVQLVINYDFPQSVQSYIHRIGRTGRAGKQGRAITYFTKEDAVHLKTVVNVMRQSGCDVPEWMVKLKNPGKNERKKLKQRAPERKEIRTSAASSMGRRQANKRKEMIAASKRRKASDGKEQHKGRGEAKVQSEQ</sequence>
<protein>
    <recommendedName>
        <fullName evidence="2">RNA helicase</fullName>
        <ecNumber evidence="2">3.6.4.13</ecNumber>
    </recommendedName>
</protein>
<evidence type="ECO:0000256" key="6">
    <source>
        <dbReference type="ARBA" id="ARBA00022840"/>
    </source>
</evidence>
<comment type="caution">
    <text evidence="15">The sequence shown here is derived from an EMBL/GenBank/DDBJ whole genome shotgun (WGS) entry which is preliminary data.</text>
</comment>
<dbReference type="GO" id="GO:0003724">
    <property type="term" value="F:RNA helicase activity"/>
    <property type="evidence" value="ECO:0007669"/>
    <property type="project" value="UniProtKB-EC"/>
</dbReference>
<dbReference type="Pfam" id="PF00270">
    <property type="entry name" value="DEAD"/>
    <property type="match status" value="1"/>
</dbReference>
<dbReference type="InterPro" id="IPR014001">
    <property type="entry name" value="Helicase_ATP-bd"/>
</dbReference>
<evidence type="ECO:0000256" key="4">
    <source>
        <dbReference type="ARBA" id="ARBA00022801"/>
    </source>
</evidence>
<evidence type="ECO:0000256" key="9">
    <source>
        <dbReference type="ARBA" id="ARBA00024355"/>
    </source>
</evidence>
<dbReference type="InterPro" id="IPR044764">
    <property type="entry name" value="DDX52/Rok1_DEADc"/>
</dbReference>
<evidence type="ECO:0000256" key="7">
    <source>
        <dbReference type="ARBA" id="ARBA00022884"/>
    </source>
</evidence>
<name>A0A4U7L0M4_9BASI</name>
<comment type="subcellular location">
    <subcellularLocation>
        <location evidence="1">Nucleus</location>
        <location evidence="1">Nucleolus</location>
    </subcellularLocation>
</comment>
<keyword evidence="8" id="KW-0539">Nucleus</keyword>
<dbReference type="InterPro" id="IPR050079">
    <property type="entry name" value="DEAD_box_RNA_helicase"/>
</dbReference>
<dbReference type="InterPro" id="IPR011545">
    <property type="entry name" value="DEAD/DEAH_box_helicase_dom"/>
</dbReference>
<dbReference type="SMART" id="SM00490">
    <property type="entry name" value="HELICc"/>
    <property type="match status" value="1"/>
</dbReference>
<feature type="region of interest" description="Disordered" evidence="12">
    <location>
        <begin position="90"/>
        <end position="144"/>
    </location>
</feature>
<feature type="domain" description="Helicase C-terminal" evidence="14">
    <location>
        <begin position="393"/>
        <end position="555"/>
    </location>
</feature>
<dbReference type="GO" id="GO:0003723">
    <property type="term" value="F:RNA binding"/>
    <property type="evidence" value="ECO:0007669"/>
    <property type="project" value="UniProtKB-KW"/>
</dbReference>
<dbReference type="InterPro" id="IPR000629">
    <property type="entry name" value="RNA-helicase_DEAD-box_CS"/>
</dbReference>
<reference evidence="15 16" key="1">
    <citation type="submission" date="2019-05" db="EMBL/GenBank/DDBJ databases">
        <title>Sporisorium graminicola CBS 10092 draft sequencing and annotation.</title>
        <authorList>
            <person name="Solano-Gonzalez S."/>
            <person name="Caddick M.X."/>
            <person name="Darby A."/>
        </authorList>
    </citation>
    <scope>NUCLEOTIDE SEQUENCE [LARGE SCALE GENOMIC DNA]</scope>
    <source>
        <strain evidence="15 16">CBS 10092</strain>
    </source>
</reference>
<dbReference type="Gene3D" id="3.40.50.300">
    <property type="entry name" value="P-loop containing nucleotide triphosphate hydrolases"/>
    <property type="match status" value="2"/>
</dbReference>
<dbReference type="InterPro" id="IPR027417">
    <property type="entry name" value="P-loop_NTPase"/>
</dbReference>
<evidence type="ECO:0000256" key="11">
    <source>
        <dbReference type="RuleBase" id="RU000492"/>
    </source>
</evidence>
<evidence type="ECO:0000256" key="8">
    <source>
        <dbReference type="ARBA" id="ARBA00023242"/>
    </source>
</evidence>
<dbReference type="KEGG" id="sgra:EX895_000215"/>
<dbReference type="FunFam" id="3.40.50.300:FF:000759">
    <property type="entry name" value="probable ATP-dependent RNA helicase DDX52"/>
    <property type="match status" value="1"/>
</dbReference>
<evidence type="ECO:0000256" key="1">
    <source>
        <dbReference type="ARBA" id="ARBA00004604"/>
    </source>
</evidence>
<keyword evidence="4 11" id="KW-0378">Hydrolase</keyword>
<dbReference type="PANTHER" id="PTHR47959:SF15">
    <property type="entry name" value="RNA HELICASE"/>
    <property type="match status" value="1"/>
</dbReference>
<dbReference type="GO" id="GO:0005829">
    <property type="term" value="C:cytosol"/>
    <property type="evidence" value="ECO:0007669"/>
    <property type="project" value="TreeGrafter"/>
</dbReference>
<dbReference type="SMART" id="SM00487">
    <property type="entry name" value="DEXDc"/>
    <property type="match status" value="1"/>
</dbReference>
<keyword evidence="7" id="KW-0694">RNA-binding</keyword>
<feature type="compositionally biased region" description="Low complexity" evidence="12">
    <location>
        <begin position="35"/>
        <end position="48"/>
    </location>
</feature>
<feature type="compositionally biased region" description="Basic and acidic residues" evidence="12">
    <location>
        <begin position="603"/>
        <end position="622"/>
    </location>
</feature>
<feature type="region of interest" description="Disordered" evidence="12">
    <location>
        <begin position="557"/>
        <end position="622"/>
    </location>
</feature>
<dbReference type="GeneID" id="40723110"/>
<proteinExistence type="inferred from homology"/>
<dbReference type="PANTHER" id="PTHR47959">
    <property type="entry name" value="ATP-DEPENDENT RNA HELICASE RHLE-RELATED"/>
    <property type="match status" value="1"/>
</dbReference>
<feature type="region of interest" description="Disordered" evidence="12">
    <location>
        <begin position="28"/>
        <end position="73"/>
    </location>
</feature>
<dbReference type="EMBL" id="SRRM01000002">
    <property type="protein sequence ID" value="TKY90217.1"/>
    <property type="molecule type" value="Genomic_DNA"/>
</dbReference>
<keyword evidence="3 11" id="KW-0547">Nucleotide-binding</keyword>
<dbReference type="InterPro" id="IPR001650">
    <property type="entry name" value="Helicase_C-like"/>
</dbReference>
<evidence type="ECO:0000259" key="14">
    <source>
        <dbReference type="PROSITE" id="PS51194"/>
    </source>
</evidence>
<dbReference type="GO" id="GO:0005730">
    <property type="term" value="C:nucleolus"/>
    <property type="evidence" value="ECO:0007669"/>
    <property type="project" value="UniProtKB-SubCell"/>
</dbReference>
<keyword evidence="5 11" id="KW-0347">Helicase</keyword>
<dbReference type="PROSITE" id="PS51192">
    <property type="entry name" value="HELICASE_ATP_BIND_1"/>
    <property type="match status" value="1"/>
</dbReference>
<evidence type="ECO:0000256" key="3">
    <source>
        <dbReference type="ARBA" id="ARBA00022741"/>
    </source>
</evidence>
<dbReference type="PROSITE" id="PS00039">
    <property type="entry name" value="DEAD_ATP_HELICASE"/>
    <property type="match status" value="1"/>
</dbReference>
<comment type="similarity">
    <text evidence="9">Belongs to the DEAD box helicase family. DDX52/ROK1 subfamily.</text>
</comment>
<accession>A0A4U7L0M4</accession>
<dbReference type="PROSITE" id="PS51194">
    <property type="entry name" value="HELICASE_CTER"/>
    <property type="match status" value="1"/>
</dbReference>
<feature type="compositionally biased region" description="Acidic residues" evidence="12">
    <location>
        <begin position="118"/>
        <end position="137"/>
    </location>
</feature>
<feature type="compositionally biased region" description="Polar residues" evidence="12">
    <location>
        <begin position="59"/>
        <end position="72"/>
    </location>
</feature>
<evidence type="ECO:0000313" key="15">
    <source>
        <dbReference type="EMBL" id="TKY90217.1"/>
    </source>
</evidence>
<feature type="domain" description="Helicase ATP-binding" evidence="13">
    <location>
        <begin position="203"/>
        <end position="382"/>
    </location>
</feature>
<dbReference type="Pfam" id="PF00271">
    <property type="entry name" value="Helicase_C"/>
    <property type="match status" value="1"/>
</dbReference>
<keyword evidence="16" id="KW-1185">Reference proteome</keyword>
<dbReference type="GO" id="GO:0016787">
    <property type="term" value="F:hydrolase activity"/>
    <property type="evidence" value="ECO:0007669"/>
    <property type="project" value="UniProtKB-KW"/>
</dbReference>
<dbReference type="Proteomes" id="UP000306050">
    <property type="component" value="Chromosome SGRAM_1"/>
</dbReference>
<dbReference type="SUPFAM" id="SSF52540">
    <property type="entry name" value="P-loop containing nucleoside triphosphate hydrolases"/>
    <property type="match status" value="1"/>
</dbReference>
<dbReference type="GO" id="GO:0030490">
    <property type="term" value="P:maturation of SSU-rRNA"/>
    <property type="evidence" value="ECO:0007669"/>
    <property type="project" value="InterPro"/>
</dbReference>
<dbReference type="RefSeq" id="XP_029742202.1">
    <property type="nucleotide sequence ID" value="XM_029880816.1"/>
</dbReference>
<evidence type="ECO:0000259" key="13">
    <source>
        <dbReference type="PROSITE" id="PS51192"/>
    </source>
</evidence>
<dbReference type="EC" id="3.6.4.13" evidence="2"/>
<organism evidence="15 16">
    <name type="scientific">Sporisorium graminicola</name>
    <dbReference type="NCBI Taxonomy" id="280036"/>
    <lineage>
        <taxon>Eukaryota</taxon>
        <taxon>Fungi</taxon>
        <taxon>Dikarya</taxon>
        <taxon>Basidiomycota</taxon>
        <taxon>Ustilaginomycotina</taxon>
        <taxon>Ustilaginomycetes</taxon>
        <taxon>Ustilaginales</taxon>
        <taxon>Ustilaginaceae</taxon>
        <taxon>Sporisorium</taxon>
    </lineage>
</organism>
<dbReference type="GO" id="GO:0005524">
    <property type="term" value="F:ATP binding"/>
    <property type="evidence" value="ECO:0007669"/>
    <property type="project" value="UniProtKB-KW"/>
</dbReference>
<evidence type="ECO:0000313" key="16">
    <source>
        <dbReference type="Proteomes" id="UP000306050"/>
    </source>
</evidence>
<keyword evidence="6 11" id="KW-0067">ATP-binding</keyword>
<evidence type="ECO:0000256" key="5">
    <source>
        <dbReference type="ARBA" id="ARBA00022806"/>
    </source>
</evidence>